<dbReference type="GO" id="GO:0046872">
    <property type="term" value="F:metal ion binding"/>
    <property type="evidence" value="ECO:0007669"/>
    <property type="project" value="UniProtKB-KW"/>
</dbReference>
<reference evidence="9" key="1">
    <citation type="submission" date="2011-07" db="EMBL/GenBank/DDBJ databases">
        <authorList>
            <consortium name="Caenorhabditis brenneri Sequencing and Analysis Consortium"/>
            <person name="Wilson R.K."/>
        </authorList>
    </citation>
    <scope>NUCLEOTIDE SEQUENCE [LARGE SCALE GENOMIC DNA]</scope>
    <source>
        <strain evidence="9">PB2801</strain>
    </source>
</reference>
<keyword evidence="4" id="KW-0805">Transcription regulation</keyword>
<evidence type="ECO:0000256" key="1">
    <source>
        <dbReference type="ARBA" id="ARBA00022723"/>
    </source>
</evidence>
<feature type="region of interest" description="Disordered" evidence="6">
    <location>
        <begin position="1144"/>
        <end position="1210"/>
    </location>
</feature>
<evidence type="ECO:0000313" key="8">
    <source>
        <dbReference type="EMBL" id="EGT34085.1"/>
    </source>
</evidence>
<feature type="compositionally biased region" description="Acidic residues" evidence="6">
    <location>
        <begin position="484"/>
        <end position="494"/>
    </location>
</feature>
<evidence type="ECO:0000256" key="4">
    <source>
        <dbReference type="ARBA" id="ARBA00023015"/>
    </source>
</evidence>
<feature type="compositionally biased region" description="Polar residues" evidence="6">
    <location>
        <begin position="1151"/>
        <end position="1167"/>
    </location>
</feature>
<feature type="compositionally biased region" description="Low complexity" evidence="6">
    <location>
        <begin position="799"/>
        <end position="811"/>
    </location>
</feature>
<dbReference type="InParanoid" id="G0NM97"/>
<accession>G0NM97</accession>
<feature type="region of interest" description="Disordered" evidence="6">
    <location>
        <begin position="1326"/>
        <end position="1356"/>
    </location>
</feature>
<protein>
    <recommendedName>
        <fullName evidence="7">JmjC domain-containing protein</fullName>
    </recommendedName>
</protein>
<feature type="compositionally biased region" description="Basic and acidic residues" evidence="6">
    <location>
        <begin position="1333"/>
        <end position="1342"/>
    </location>
</feature>
<keyword evidence="9" id="KW-1185">Reference proteome</keyword>
<dbReference type="PROSITE" id="PS51184">
    <property type="entry name" value="JMJC"/>
    <property type="match status" value="1"/>
</dbReference>
<feature type="compositionally biased region" description="Basic and acidic residues" evidence="6">
    <location>
        <begin position="1170"/>
        <end position="1181"/>
    </location>
</feature>
<feature type="compositionally biased region" description="Basic residues" evidence="6">
    <location>
        <begin position="506"/>
        <end position="515"/>
    </location>
</feature>
<dbReference type="Pfam" id="PF02373">
    <property type="entry name" value="JmjC"/>
    <property type="match status" value="1"/>
</dbReference>
<feature type="region of interest" description="Disordered" evidence="6">
    <location>
        <begin position="1"/>
        <end position="84"/>
    </location>
</feature>
<keyword evidence="2" id="KW-0560">Oxidoreductase</keyword>
<keyword evidence="5" id="KW-0804">Transcription</keyword>
<dbReference type="eggNOG" id="KOG1633">
    <property type="taxonomic scope" value="Eukaryota"/>
</dbReference>
<feature type="region of interest" description="Disordered" evidence="6">
    <location>
        <begin position="472"/>
        <end position="738"/>
    </location>
</feature>
<keyword evidence="1" id="KW-0479">Metal-binding</keyword>
<organism evidence="9">
    <name type="scientific">Caenorhabditis brenneri</name>
    <name type="common">Nematode worm</name>
    <dbReference type="NCBI Taxonomy" id="135651"/>
    <lineage>
        <taxon>Eukaryota</taxon>
        <taxon>Metazoa</taxon>
        <taxon>Ecdysozoa</taxon>
        <taxon>Nematoda</taxon>
        <taxon>Chromadorea</taxon>
        <taxon>Rhabditida</taxon>
        <taxon>Rhabditina</taxon>
        <taxon>Rhabditomorpha</taxon>
        <taxon>Rhabditoidea</taxon>
        <taxon>Rhabditidae</taxon>
        <taxon>Peloderinae</taxon>
        <taxon>Caenorhabditis</taxon>
    </lineage>
</organism>
<dbReference type="HOGENOM" id="CLU_257333_0_0_1"/>
<feature type="compositionally biased region" description="Polar residues" evidence="6">
    <location>
        <begin position="531"/>
        <end position="555"/>
    </location>
</feature>
<name>G0NM97_CAEBE</name>
<dbReference type="SMART" id="SM00558">
    <property type="entry name" value="JmjC"/>
    <property type="match status" value="1"/>
</dbReference>
<evidence type="ECO:0000256" key="5">
    <source>
        <dbReference type="ARBA" id="ARBA00023163"/>
    </source>
</evidence>
<evidence type="ECO:0000256" key="2">
    <source>
        <dbReference type="ARBA" id="ARBA00023002"/>
    </source>
</evidence>
<dbReference type="OrthoDB" id="4494329at2759"/>
<feature type="compositionally biased region" description="Basic and acidic residues" evidence="6">
    <location>
        <begin position="835"/>
        <end position="845"/>
    </location>
</feature>
<feature type="compositionally biased region" description="Basic and acidic residues" evidence="6">
    <location>
        <begin position="769"/>
        <end position="797"/>
    </location>
</feature>
<feature type="region of interest" description="Disordered" evidence="6">
    <location>
        <begin position="753"/>
        <end position="925"/>
    </location>
</feature>
<dbReference type="InterPro" id="IPR003347">
    <property type="entry name" value="JmjC_dom"/>
</dbReference>
<dbReference type="STRING" id="135651.G0NM97"/>
<dbReference type="Gene3D" id="2.60.120.650">
    <property type="entry name" value="Cupin"/>
    <property type="match status" value="1"/>
</dbReference>
<dbReference type="GO" id="GO:0016491">
    <property type="term" value="F:oxidoreductase activity"/>
    <property type="evidence" value="ECO:0007669"/>
    <property type="project" value="UniProtKB-KW"/>
</dbReference>
<feature type="compositionally biased region" description="Polar residues" evidence="6">
    <location>
        <begin position="823"/>
        <end position="834"/>
    </location>
</feature>
<dbReference type="EMBL" id="GL379909">
    <property type="protein sequence ID" value="EGT34085.1"/>
    <property type="molecule type" value="Genomic_DNA"/>
</dbReference>
<dbReference type="SUPFAM" id="SSF51197">
    <property type="entry name" value="Clavaminate synthase-like"/>
    <property type="match status" value="1"/>
</dbReference>
<evidence type="ECO:0000256" key="3">
    <source>
        <dbReference type="ARBA" id="ARBA00023004"/>
    </source>
</evidence>
<feature type="compositionally biased region" description="Basic and acidic residues" evidence="6">
    <location>
        <begin position="637"/>
        <end position="648"/>
    </location>
</feature>
<proteinExistence type="predicted"/>
<dbReference type="PANTHER" id="PTHR23123">
    <property type="entry name" value="PHD/F-BOX CONTAINING PROTEIN"/>
    <property type="match status" value="1"/>
</dbReference>
<sequence length="1356" mass="150725">MVHPPVEDEQNENSPVISPPKDPPASGSVSVKEPHAQSTSGDGLLHGIPTRSGHLPEDQSQGKSKPARKIRAPRPPPRTLSPKEEFFESLRELQPGSDEFMKEFELHEEEYFENPDFNVNVHENGIDFYKKLKIFDEIHLVKDKNGLGMEAPLDFSRKTILKYVPKDTVLGINYSNNKPGEQLDDSTMGNLLEQFEIPRNQREKKINSIAFEFSGTDLGKRFQEPQFVENGIVQKLRSLLQKLPKTKEVNDSLKMMPKYTKFLIISMEGSFTDVHFDFSATSVFYHVFEGQKVFYVAPNTEENLEKFMKYQKGNDSSWIGTTLSKQWKRLVINPGQTAFIPGGHLHFVYTPVDSLVIGGNFMMEKDIELGFKCTKHEEDLLKDFPVNPTKEADDQFRSHMFQGFRSMMWGYVEHIFLPKLRECKNDESIALAKIFVADSRKKKWPLGLKEWYSEQKRTDLLKELKQHLGIGVRKRKEKATNMNGDEENISEEATEASTSAASDAKRKQKTANKKVMKNDKEESLEDIAGTNIGNSAQQESSSRTLPSESISSKLNHVSARRPAKRHTSASTNSKRRKNEAGDPVAAGQKEEGALSQEPSTSAYQAPASIPVKKETQSRKMTNEEDQPTSADLGPETQKSDLIEDKVELDQANAEEILRKEEENTPPVSSTREHDFDGGSQEQQTITSIPKEDQEEEDRENNDKILRGKNKSHPVHPVTSFNFPSLANSNGNDPGSCQLATSALIADPVSIVGADATKHEGEQPTTTDAASEREKCNLVEDQVEEHQAKKDGSLEGGKESTVPVTSSGSPSSCTNEKNNDAESRSSGILVSITESNARKDANREDQPTSTAADSEKKESHPGDSPGTASYSNTLSNGTTTSVSNHLPIPDQDETEIMNTPKTEQEKLSSIFSDPKMTEPKPNKGSIEVVQVIQEKMWKKLETTPSDEPVPAVSTLATSSNCVNPVIESSLLRHSATQTNDEDAMKVPSIEEEILPLSVLEEKSQEPNKESLGKVPNVHAKTLLEQEATSSDENILPTSSAKISEKQAAAPTTLFPLPPVPTTDHLADMQKMPTFSKLLPQQEQSGIALLPREQPSRELLIAQNMSLLKEKRQALSAIVMQDMDDTQLMQIATLLHPLPVSGQLVPEKKKAASDQSRNQVENEKTTAANNKEVVDPEREKGEKLPTGSVASDPSEKKKDQVGQEEDSASRKNNTALLKNALYNHFLLHKEITSLPITQQEEVCRLMSSQMMVVESFASMVREEVSPSSTVKSVADVLKQHYLLINGIESLSEAQRARAYKLLTLQMATVQELVKDKQERFLEAAAVKAQMEGEVEENRKKRAADGEQSSSEPAKKKMK</sequence>
<feature type="compositionally biased region" description="Basic residues" evidence="6">
    <location>
        <begin position="558"/>
        <end position="577"/>
    </location>
</feature>
<evidence type="ECO:0000256" key="6">
    <source>
        <dbReference type="SAM" id="MobiDB-lite"/>
    </source>
</evidence>
<feature type="compositionally biased region" description="Polar residues" evidence="6">
    <location>
        <begin position="865"/>
        <end position="883"/>
    </location>
</feature>
<keyword evidence="3" id="KW-0408">Iron</keyword>
<dbReference type="Proteomes" id="UP000008068">
    <property type="component" value="Unassembled WGS sequence"/>
</dbReference>
<feature type="domain" description="JmjC" evidence="7">
    <location>
        <begin position="213"/>
        <end position="378"/>
    </location>
</feature>
<dbReference type="InterPro" id="IPR050690">
    <property type="entry name" value="JHDM1_Histone_Demethylase"/>
</dbReference>
<gene>
    <name evidence="8" type="ORF">CAEBREN_13347</name>
</gene>
<evidence type="ECO:0000259" key="7">
    <source>
        <dbReference type="PROSITE" id="PS51184"/>
    </source>
</evidence>
<feature type="compositionally biased region" description="Basic and acidic residues" evidence="6">
    <location>
        <begin position="611"/>
        <end position="622"/>
    </location>
</feature>
<feature type="compositionally biased region" description="Polar residues" evidence="6">
    <location>
        <begin position="895"/>
        <end position="910"/>
    </location>
</feature>
<evidence type="ECO:0000313" key="9">
    <source>
        <dbReference type="Proteomes" id="UP000008068"/>
    </source>
</evidence>
<feature type="compositionally biased region" description="Polar residues" evidence="6">
    <location>
        <begin position="718"/>
        <end position="738"/>
    </location>
</feature>